<evidence type="ECO:0000256" key="16">
    <source>
        <dbReference type="PIRNR" id="PIRNR036687"/>
    </source>
</evidence>
<comment type="pathway">
    <text evidence="2 16">Carbohydrate metabolism; tricarboxylic acid cycle; isocitrate from oxaloacetate: step 2/2.</text>
</comment>
<dbReference type="CDD" id="cd01576">
    <property type="entry name" value="AcnB_Swivel"/>
    <property type="match status" value="1"/>
</dbReference>
<evidence type="ECO:0000256" key="4">
    <source>
        <dbReference type="ARBA" id="ARBA00007185"/>
    </source>
</evidence>
<dbReference type="GO" id="GO:0003994">
    <property type="term" value="F:aconitate hydratase activity"/>
    <property type="evidence" value="ECO:0007669"/>
    <property type="project" value="UniProtKB-EC"/>
</dbReference>
<dbReference type="InterPro" id="IPR015932">
    <property type="entry name" value="Aconitase_dom2"/>
</dbReference>
<evidence type="ECO:0000256" key="13">
    <source>
        <dbReference type="ARBA" id="ARBA00023014"/>
    </source>
</evidence>
<dbReference type="UniPathway" id="UPA00223">
    <property type="reaction ID" value="UER00718"/>
</dbReference>
<evidence type="ECO:0000256" key="7">
    <source>
        <dbReference type="ARBA" id="ARBA00019379"/>
    </source>
</evidence>
<dbReference type="InterPro" id="IPR015931">
    <property type="entry name" value="Acnase/IPM_dHydase_lsu_aba_1/3"/>
</dbReference>
<dbReference type="InterPro" id="IPR018136">
    <property type="entry name" value="Aconitase_4Fe-4S_BS"/>
</dbReference>
<dbReference type="InterPro" id="IPR015929">
    <property type="entry name" value="Aconitase_B_swivel"/>
</dbReference>
<dbReference type="GO" id="GO:0005829">
    <property type="term" value="C:cytosol"/>
    <property type="evidence" value="ECO:0007669"/>
    <property type="project" value="InterPro"/>
</dbReference>
<keyword evidence="10 17" id="KW-0479">Metal-binding</keyword>
<evidence type="ECO:0000259" key="21">
    <source>
        <dbReference type="Pfam" id="PF11791"/>
    </source>
</evidence>
<dbReference type="RefSeq" id="WP_146313359.1">
    <property type="nucleotide sequence ID" value="NZ_VOHE01000008.1"/>
</dbReference>
<dbReference type="Gene3D" id="1.25.40.310">
    <property type="entry name" value="Aconitate B, HEAT-like domain"/>
    <property type="match status" value="1"/>
</dbReference>
<dbReference type="Gene3D" id="3.20.19.10">
    <property type="entry name" value="Aconitase, domain 4"/>
    <property type="match status" value="1"/>
</dbReference>
<dbReference type="SUPFAM" id="SSF74778">
    <property type="entry name" value="Aconitase B, N-terminal domain"/>
    <property type="match status" value="1"/>
</dbReference>
<evidence type="ECO:0000256" key="5">
    <source>
        <dbReference type="ARBA" id="ARBA00012926"/>
    </source>
</evidence>
<dbReference type="InterPro" id="IPR036008">
    <property type="entry name" value="Aconitase_4Fe-4S_dom"/>
</dbReference>
<evidence type="ECO:0000256" key="18">
    <source>
        <dbReference type="PIRSR" id="PIRSR036687-2"/>
    </source>
</evidence>
<dbReference type="EC" id="4.2.1.99" evidence="6 16"/>
<proteinExistence type="inferred from homology"/>
<evidence type="ECO:0000313" key="22">
    <source>
        <dbReference type="EMBL" id="TWT17340.1"/>
    </source>
</evidence>
<feature type="binding site" evidence="18">
    <location>
        <begin position="417"/>
        <end position="419"/>
    </location>
    <ligand>
        <name>substrate</name>
    </ligand>
</feature>
<dbReference type="PROSITE" id="PS01244">
    <property type="entry name" value="ACONITASE_2"/>
    <property type="match status" value="1"/>
</dbReference>
<dbReference type="InterPro" id="IPR036288">
    <property type="entry name" value="Aconitase_B_HEAT-like_dom_sf"/>
</dbReference>
<evidence type="ECO:0000256" key="14">
    <source>
        <dbReference type="ARBA" id="ARBA00023239"/>
    </source>
</evidence>
<protein>
    <recommendedName>
        <fullName evidence="7 16">Aconitate hydratase B</fullName>
        <ecNumber evidence="5 16">4.2.1.3</ecNumber>
        <ecNumber evidence="6 16">4.2.1.99</ecNumber>
    </recommendedName>
    <alternativeName>
        <fullName evidence="16">2-methylisocitrate dehydratase</fullName>
    </alternativeName>
</protein>
<dbReference type="InterPro" id="IPR050926">
    <property type="entry name" value="Aconitase/IPM_isomerase"/>
</dbReference>
<keyword evidence="14 16" id="KW-0456">Lyase</keyword>
<dbReference type="GO" id="GO:0003730">
    <property type="term" value="F:mRNA 3'-UTR binding"/>
    <property type="evidence" value="ECO:0007669"/>
    <property type="project" value="UniProtKB-ARBA"/>
</dbReference>
<dbReference type="OrthoDB" id="9758061at2"/>
<feature type="domain" description="Aconitase B swivel" evidence="20">
    <location>
        <begin position="168"/>
        <end position="382"/>
    </location>
</feature>
<sequence length="864" mass="93281">MLEAYRQHAAERAALGIPPLPLSAQQTADLIELLKNPPAGEAEFLLELLVHRVPAGVDDAARVKASYLAAIAFGTEANPLISRARATELLGTMLGGYNVSPLIDLLDDAELGPIAADALKHTLLVFDAFHDIEEKAKAGNANAKAVLQSWADAEWFTSKPEVPQSLTVTVFKVPGETNTDDLSPAPDATTRPDIPMHALAMLKNRRLDAPFQPEEDGKRGPIGEILKLKEKGHQVAYVGDVVGTGSSRKSATNSVLWWTGEDIPYIPNKRAGGVCLGGKIAPIFYNTMEDAGALPIELDVSKMEHGDVVELRPYEGKALKNGEVIAEFQVKSEVLFDEVRAGGRIPLIIGRGLTAKAREALGLPATTLFRQPAAPADSGKGFTLAQKMVGRACGLPEGQGVRPGTYCEPRMTTVGSQDTTGPMTRDELKDLACLGFSADLVMQSFCHTAAYPKPVDVKTHHTLPEFISTRGGVSLRPGDGIIHSWLNRMLLPDTVGTGGDSHTRFPIGISFPAGSGLVAFAAATGVMPLDMPESVLVRFKGKLQPGVTLRDLVHAIPLYAIRQGLLTVAKQGKKNIFSGRILEIEGLPDLKIEQAFELADASAERSAAACTVRLDKAPIIEYLNSNIVLLKWMIAQGYQDARTLQRRIAKMEEWLANPQLLEPDADAEYAAVIEIDLDEIVEPIVCCPNDPDDAKTLSDVAGAKIDEVFIGSCMTNIGHFRAAARLLEGQRDIPTRLWVAPPTKMDAAELTKEGHYGTFGTAGARLEMPGCSLCMGNQAQVREGATVMSTSTRNFPNRLGRNTNVYLGSAELAAICSRLGRIPTREEYLADIGVVNERGAEIYRYMNFDQIEEYRQVAETVTAA</sequence>
<comment type="pathway">
    <text evidence="3">Organic acid metabolism; propanoate degradation.</text>
</comment>
<dbReference type="FunFam" id="1.25.40.310:FF:000001">
    <property type="entry name" value="Aconitate hydratase B"/>
    <property type="match status" value="1"/>
</dbReference>
<dbReference type="PIRSF" id="PIRSF036687">
    <property type="entry name" value="AcnB"/>
    <property type="match status" value="1"/>
</dbReference>
<dbReference type="Pfam" id="PF06434">
    <property type="entry name" value="Aconitase_2_N"/>
    <property type="match status" value="1"/>
</dbReference>
<feature type="binding site" evidence="18">
    <location>
        <position position="191"/>
    </location>
    <ligand>
        <name>substrate</name>
    </ligand>
</feature>
<evidence type="ECO:0000313" key="23">
    <source>
        <dbReference type="Proteomes" id="UP000315949"/>
    </source>
</evidence>
<feature type="binding site" evidence="18">
    <location>
        <position position="793"/>
    </location>
    <ligand>
        <name>substrate</name>
    </ligand>
</feature>
<dbReference type="NCBIfam" id="TIGR00117">
    <property type="entry name" value="acnB"/>
    <property type="match status" value="1"/>
</dbReference>
<keyword evidence="23" id="KW-1185">Reference proteome</keyword>
<evidence type="ECO:0000256" key="1">
    <source>
        <dbReference type="ARBA" id="ARBA00000118"/>
    </source>
</evidence>
<evidence type="ECO:0000256" key="6">
    <source>
        <dbReference type="ARBA" id="ARBA00013250"/>
    </source>
</evidence>
<dbReference type="SUPFAM" id="SSF53732">
    <property type="entry name" value="Aconitase iron-sulfur domain"/>
    <property type="match status" value="1"/>
</dbReference>
<dbReference type="UniPathway" id="UPA00946"/>
<reference evidence="22 23" key="1">
    <citation type="submission" date="2019-07" db="EMBL/GenBank/DDBJ databases">
        <title>Luteimonas sp. YD-1 nov., isolated from acidic soil.</title>
        <authorList>
            <person name="Zhou J."/>
        </authorList>
    </citation>
    <scope>NUCLEOTIDE SEQUENCE [LARGE SCALE GENOMIC DNA]</scope>
    <source>
        <strain evidence="22 23">YD-1</strain>
    </source>
</reference>
<comment type="similarity">
    <text evidence="4 16">Belongs to the aconitase/IPM isomerase family.</text>
</comment>
<dbReference type="EMBL" id="VOHE01000008">
    <property type="protein sequence ID" value="TWT17340.1"/>
    <property type="molecule type" value="Genomic_DNA"/>
</dbReference>
<dbReference type="GO" id="GO:0046872">
    <property type="term" value="F:metal ion binding"/>
    <property type="evidence" value="ECO:0007669"/>
    <property type="project" value="UniProtKB-KW"/>
</dbReference>
<evidence type="ECO:0000259" key="20">
    <source>
        <dbReference type="Pfam" id="PF06434"/>
    </source>
</evidence>
<dbReference type="InterPro" id="IPR015933">
    <property type="entry name" value="Aconitase_B_HEAT-like_dom"/>
</dbReference>
<feature type="domain" description="Aconitase B HEAT-like" evidence="21">
    <location>
        <begin position="4"/>
        <end position="156"/>
    </location>
</feature>
<dbReference type="FunFam" id="3.20.19.10:FF:000004">
    <property type="entry name" value="Aconitate hydratase B"/>
    <property type="match status" value="1"/>
</dbReference>
<dbReference type="PANTHER" id="PTHR43160">
    <property type="entry name" value="ACONITATE HYDRATASE B"/>
    <property type="match status" value="1"/>
</dbReference>
<gene>
    <name evidence="22" type="primary">acnB</name>
    <name evidence="22" type="ORF">FQY79_13105</name>
</gene>
<dbReference type="InterPro" id="IPR001030">
    <property type="entry name" value="Acoase/IPM_deHydtase_lsu_aba"/>
</dbReference>
<accession>A0A5C5TVV3</accession>
<dbReference type="NCBIfam" id="NF006690">
    <property type="entry name" value="PRK09238.1"/>
    <property type="match status" value="1"/>
</dbReference>
<dbReference type="PANTHER" id="PTHR43160:SF4">
    <property type="entry name" value="ACONITATE HYDRATASE B"/>
    <property type="match status" value="1"/>
</dbReference>
<dbReference type="Gene3D" id="3.30.499.10">
    <property type="entry name" value="Aconitase, domain 3"/>
    <property type="match status" value="2"/>
</dbReference>
<feature type="binding site" evidence="18">
    <location>
        <position position="501"/>
    </location>
    <ligand>
        <name>substrate</name>
    </ligand>
</feature>
<evidence type="ECO:0000256" key="9">
    <source>
        <dbReference type="ARBA" id="ARBA00022532"/>
    </source>
</evidence>
<dbReference type="FunFam" id="3.30.499.10:FF:000001">
    <property type="entry name" value="Aconitate hydratase B"/>
    <property type="match status" value="1"/>
</dbReference>
<evidence type="ECO:0000259" key="19">
    <source>
        <dbReference type="Pfam" id="PF00330"/>
    </source>
</evidence>
<dbReference type="GO" id="GO:0019629">
    <property type="term" value="P:propionate catabolic process, 2-methylcitrate cycle"/>
    <property type="evidence" value="ECO:0007669"/>
    <property type="project" value="TreeGrafter"/>
</dbReference>
<keyword evidence="11" id="KW-0694">RNA-binding</keyword>
<evidence type="ECO:0000256" key="12">
    <source>
        <dbReference type="ARBA" id="ARBA00023004"/>
    </source>
</evidence>
<keyword evidence="8 17" id="KW-0004">4Fe-4S</keyword>
<keyword evidence="13 17" id="KW-0411">Iron-sulfur</keyword>
<dbReference type="AlphaFoldDB" id="A0A5C5TVV3"/>
<organism evidence="22 23">
    <name type="scientific">Luteimonas wenzhouensis</name>
    <dbReference type="NCBI Taxonomy" id="2599615"/>
    <lineage>
        <taxon>Bacteria</taxon>
        <taxon>Pseudomonadati</taxon>
        <taxon>Pseudomonadota</taxon>
        <taxon>Gammaproteobacteria</taxon>
        <taxon>Lysobacterales</taxon>
        <taxon>Lysobacteraceae</taxon>
        <taxon>Luteimonas</taxon>
    </lineage>
</organism>
<dbReference type="Pfam" id="PF00330">
    <property type="entry name" value="Aconitase"/>
    <property type="match status" value="1"/>
</dbReference>
<dbReference type="Gene3D" id="3.40.1060.10">
    <property type="entry name" value="Aconitase, Domain 2"/>
    <property type="match status" value="1"/>
</dbReference>
<feature type="binding site" evidence="18">
    <location>
        <position position="798"/>
    </location>
    <ligand>
        <name>substrate</name>
    </ligand>
</feature>
<dbReference type="GO" id="GO:0051539">
    <property type="term" value="F:4 iron, 4 sulfur cluster binding"/>
    <property type="evidence" value="ECO:0007669"/>
    <property type="project" value="UniProtKB-KW"/>
</dbReference>
<evidence type="ECO:0000256" key="15">
    <source>
        <dbReference type="ARBA" id="ARBA00023501"/>
    </source>
</evidence>
<dbReference type="Proteomes" id="UP000315949">
    <property type="component" value="Unassembled WGS sequence"/>
</dbReference>
<dbReference type="EC" id="4.2.1.3" evidence="5 16"/>
<dbReference type="SUPFAM" id="SSF52016">
    <property type="entry name" value="LeuD/IlvD-like"/>
    <property type="match status" value="1"/>
</dbReference>
<evidence type="ECO:0000256" key="3">
    <source>
        <dbReference type="ARBA" id="ARBA00005026"/>
    </source>
</evidence>
<keyword evidence="12 17" id="KW-0408">Iron</keyword>
<evidence type="ECO:0000256" key="8">
    <source>
        <dbReference type="ARBA" id="ARBA00022485"/>
    </source>
</evidence>
<comment type="catalytic activity">
    <reaction evidence="1 16">
        <text>(2S,3R)-3-hydroxybutane-1,2,3-tricarboxylate = 2-methyl-cis-aconitate + H2O</text>
        <dbReference type="Rhea" id="RHEA:17941"/>
        <dbReference type="ChEBI" id="CHEBI:15377"/>
        <dbReference type="ChEBI" id="CHEBI:57429"/>
        <dbReference type="ChEBI" id="CHEBI:57872"/>
        <dbReference type="EC" id="4.2.1.99"/>
    </reaction>
</comment>
<comment type="cofactor">
    <cofactor evidence="17">
        <name>[4Fe-4S] cluster</name>
        <dbReference type="ChEBI" id="CHEBI:49883"/>
    </cofactor>
    <text evidence="17">Binds 1 [4Fe-4S] cluster per subunit.</text>
</comment>
<keyword evidence="9 16" id="KW-0816">Tricarboxylic acid cycle</keyword>
<dbReference type="InterPro" id="IPR004406">
    <property type="entry name" value="Aconitase_B"/>
</dbReference>
<dbReference type="GO" id="GO:0006099">
    <property type="term" value="P:tricarboxylic acid cycle"/>
    <property type="evidence" value="ECO:0007669"/>
    <property type="project" value="UniProtKB-UniPathway"/>
</dbReference>
<dbReference type="FunFam" id="3.30.499.10:FF:000008">
    <property type="entry name" value="Aconitate hydratase B"/>
    <property type="match status" value="1"/>
</dbReference>
<feature type="binding site" evidence="18">
    <location>
        <begin position="246"/>
        <end position="248"/>
    </location>
    <ligand>
        <name>substrate</name>
    </ligand>
</feature>
<dbReference type="CDD" id="cd01581">
    <property type="entry name" value="AcnB"/>
    <property type="match status" value="1"/>
</dbReference>
<dbReference type="Pfam" id="PF11791">
    <property type="entry name" value="Aconitase_B_N"/>
    <property type="match status" value="1"/>
</dbReference>
<dbReference type="GO" id="GO:0047456">
    <property type="term" value="F:2-methylisocitrate dehydratase activity"/>
    <property type="evidence" value="ECO:0007669"/>
    <property type="project" value="UniProtKB-EC"/>
</dbReference>
<dbReference type="PROSITE" id="PS00450">
    <property type="entry name" value="ACONITASE_1"/>
    <property type="match status" value="1"/>
</dbReference>
<comment type="catalytic activity">
    <reaction evidence="15 16">
        <text>citrate = D-threo-isocitrate</text>
        <dbReference type="Rhea" id="RHEA:10336"/>
        <dbReference type="ChEBI" id="CHEBI:15562"/>
        <dbReference type="ChEBI" id="CHEBI:16947"/>
        <dbReference type="EC" id="4.2.1.3"/>
    </reaction>
</comment>
<evidence type="ECO:0000256" key="2">
    <source>
        <dbReference type="ARBA" id="ARBA00004717"/>
    </source>
</evidence>
<evidence type="ECO:0000256" key="17">
    <source>
        <dbReference type="PIRSR" id="PIRSR036687-1"/>
    </source>
</evidence>
<feature type="binding site" evidence="17">
    <location>
        <position position="713"/>
    </location>
    <ligand>
        <name>[4Fe-4S] cluster</name>
        <dbReference type="ChEBI" id="CHEBI:49883"/>
    </ligand>
</feature>
<name>A0A5C5TVV3_9GAMM</name>
<comment type="caution">
    <text evidence="22">The sequence shown here is derived from an EMBL/GenBank/DDBJ whole genome shotgun (WGS) entry which is preliminary data.</text>
</comment>
<evidence type="ECO:0000256" key="10">
    <source>
        <dbReference type="ARBA" id="ARBA00022723"/>
    </source>
</evidence>
<evidence type="ECO:0000256" key="11">
    <source>
        <dbReference type="ARBA" id="ARBA00022884"/>
    </source>
</evidence>
<dbReference type="InterPro" id="IPR015928">
    <property type="entry name" value="Aconitase/3IPM_dehydase_swvl"/>
</dbReference>
<feature type="binding site" evidence="17">
    <location>
        <position position="771"/>
    </location>
    <ligand>
        <name>[4Fe-4S] cluster</name>
        <dbReference type="ChEBI" id="CHEBI:49883"/>
    </ligand>
</feature>
<feature type="domain" description="Aconitase/3-isopropylmalate dehydratase large subunit alpha/beta/alpha" evidence="19">
    <location>
        <begin position="475"/>
        <end position="816"/>
    </location>
</feature>
<feature type="binding site" evidence="17">
    <location>
        <position position="774"/>
    </location>
    <ligand>
        <name>[4Fe-4S] cluster</name>
        <dbReference type="ChEBI" id="CHEBI:49883"/>
    </ligand>
</feature>